<evidence type="ECO:0000313" key="4">
    <source>
        <dbReference type="Proteomes" id="UP000772434"/>
    </source>
</evidence>
<evidence type="ECO:0000256" key="2">
    <source>
        <dbReference type="SAM" id="MobiDB-lite"/>
    </source>
</evidence>
<gene>
    <name evidence="3" type="ORF">BDP27DRAFT_1417559</name>
</gene>
<feature type="region of interest" description="Disordered" evidence="2">
    <location>
        <begin position="129"/>
        <end position="205"/>
    </location>
</feature>
<accession>A0A9P5PVA1</accession>
<keyword evidence="1" id="KW-0175">Coiled coil</keyword>
<dbReference type="OrthoDB" id="3267892at2759"/>
<feature type="coiled-coil region" evidence="1">
    <location>
        <begin position="54"/>
        <end position="87"/>
    </location>
</feature>
<reference evidence="3" key="1">
    <citation type="submission" date="2020-11" db="EMBL/GenBank/DDBJ databases">
        <authorList>
            <consortium name="DOE Joint Genome Institute"/>
            <person name="Ahrendt S."/>
            <person name="Riley R."/>
            <person name="Andreopoulos W."/>
            <person name="Labutti K."/>
            <person name="Pangilinan J."/>
            <person name="Ruiz-Duenas F.J."/>
            <person name="Barrasa J.M."/>
            <person name="Sanchez-Garcia M."/>
            <person name="Camarero S."/>
            <person name="Miyauchi S."/>
            <person name="Serrano A."/>
            <person name="Linde D."/>
            <person name="Babiker R."/>
            <person name="Drula E."/>
            <person name="Ayuso-Fernandez I."/>
            <person name="Pacheco R."/>
            <person name="Padilla G."/>
            <person name="Ferreira P."/>
            <person name="Barriuso J."/>
            <person name="Kellner H."/>
            <person name="Castanera R."/>
            <person name="Alfaro M."/>
            <person name="Ramirez L."/>
            <person name="Pisabarro A.G."/>
            <person name="Kuo A."/>
            <person name="Tritt A."/>
            <person name="Lipzen A."/>
            <person name="He G."/>
            <person name="Yan M."/>
            <person name="Ng V."/>
            <person name="Cullen D."/>
            <person name="Martin F."/>
            <person name="Rosso M.-N."/>
            <person name="Henrissat B."/>
            <person name="Hibbett D."/>
            <person name="Martinez A.T."/>
            <person name="Grigoriev I.V."/>
        </authorList>
    </citation>
    <scope>NUCLEOTIDE SEQUENCE</scope>
    <source>
        <strain evidence="3">AH 40177</strain>
    </source>
</reference>
<protein>
    <submittedName>
        <fullName evidence="3">Uncharacterized protein</fullName>
    </submittedName>
</protein>
<feature type="compositionally biased region" description="Low complexity" evidence="2">
    <location>
        <begin position="147"/>
        <end position="164"/>
    </location>
</feature>
<dbReference type="Proteomes" id="UP000772434">
    <property type="component" value="Unassembled WGS sequence"/>
</dbReference>
<sequence>MALTIPFQRPVINPAKRMRRNATAVMAGAFDIRPARDVLTSLLNGVPPYYPGEKDEEARRIRKLERREKRERERERKRRKLAEINVESEVAGNNAIPGSSAANIQLHQASTAPPTQTWASRPTIQFATCSRERSESVTPPSPPPLASSPYSTPGPSNSSSTSRTSSKRPHTPDDDEDIMDLSQEPRGKQEEAASGQERLEGLDAVPILQERRTRSGKNFDAIGVGKEGWISGHTCFPPKIQKFSYLRSRSVCFTHDPFTRAIVNRSAFIFTL</sequence>
<keyword evidence="4" id="KW-1185">Reference proteome</keyword>
<dbReference type="AlphaFoldDB" id="A0A9P5PVA1"/>
<feature type="compositionally biased region" description="Basic and acidic residues" evidence="2">
    <location>
        <begin position="183"/>
        <end position="201"/>
    </location>
</feature>
<dbReference type="EMBL" id="JADNRY010000020">
    <property type="protein sequence ID" value="KAF9073101.1"/>
    <property type="molecule type" value="Genomic_DNA"/>
</dbReference>
<evidence type="ECO:0000313" key="3">
    <source>
        <dbReference type="EMBL" id="KAF9073101.1"/>
    </source>
</evidence>
<proteinExistence type="predicted"/>
<comment type="caution">
    <text evidence="3">The sequence shown here is derived from an EMBL/GenBank/DDBJ whole genome shotgun (WGS) entry which is preliminary data.</text>
</comment>
<evidence type="ECO:0000256" key="1">
    <source>
        <dbReference type="SAM" id="Coils"/>
    </source>
</evidence>
<name>A0A9P5PVA1_9AGAR</name>
<organism evidence="3 4">
    <name type="scientific">Rhodocollybia butyracea</name>
    <dbReference type="NCBI Taxonomy" id="206335"/>
    <lineage>
        <taxon>Eukaryota</taxon>
        <taxon>Fungi</taxon>
        <taxon>Dikarya</taxon>
        <taxon>Basidiomycota</taxon>
        <taxon>Agaricomycotina</taxon>
        <taxon>Agaricomycetes</taxon>
        <taxon>Agaricomycetidae</taxon>
        <taxon>Agaricales</taxon>
        <taxon>Marasmiineae</taxon>
        <taxon>Omphalotaceae</taxon>
        <taxon>Rhodocollybia</taxon>
    </lineage>
</organism>